<keyword evidence="8" id="KW-1133">Transmembrane helix</keyword>
<evidence type="ECO:0000313" key="12">
    <source>
        <dbReference type="Proteomes" id="UP001154114"/>
    </source>
</evidence>
<organism evidence="11 12">
    <name type="scientific">Chrysodeixis includens</name>
    <name type="common">Soybean looper</name>
    <name type="synonym">Pseudoplusia includens</name>
    <dbReference type="NCBI Taxonomy" id="689277"/>
    <lineage>
        <taxon>Eukaryota</taxon>
        <taxon>Metazoa</taxon>
        <taxon>Ecdysozoa</taxon>
        <taxon>Arthropoda</taxon>
        <taxon>Hexapoda</taxon>
        <taxon>Insecta</taxon>
        <taxon>Pterygota</taxon>
        <taxon>Neoptera</taxon>
        <taxon>Endopterygota</taxon>
        <taxon>Lepidoptera</taxon>
        <taxon>Glossata</taxon>
        <taxon>Ditrysia</taxon>
        <taxon>Noctuoidea</taxon>
        <taxon>Noctuidae</taxon>
        <taxon>Plusiinae</taxon>
        <taxon>Chrysodeixis</taxon>
    </lineage>
</organism>
<keyword evidence="2 9" id="KW-0732">Signal</keyword>
<dbReference type="PANTHER" id="PTHR24049">
    <property type="entry name" value="CRUMBS FAMILY MEMBER"/>
    <property type="match status" value="1"/>
</dbReference>
<dbReference type="PROSITE" id="PS00022">
    <property type="entry name" value="EGF_1"/>
    <property type="match status" value="7"/>
</dbReference>
<name>A0A9N8KPI8_CHRIL</name>
<evidence type="ECO:0000256" key="3">
    <source>
        <dbReference type="ARBA" id="ARBA00022737"/>
    </source>
</evidence>
<keyword evidence="3" id="KW-0677">Repeat</keyword>
<keyword evidence="1 6" id="KW-0245">EGF-like domain</keyword>
<dbReference type="InterPro" id="IPR009030">
    <property type="entry name" value="Growth_fac_rcpt_cys_sf"/>
</dbReference>
<dbReference type="InterPro" id="IPR000152">
    <property type="entry name" value="EGF-type_Asp/Asn_hydroxyl_site"/>
</dbReference>
<feature type="disulfide bond" evidence="6">
    <location>
        <begin position="330"/>
        <end position="347"/>
    </location>
</feature>
<feature type="compositionally biased region" description="Pro residues" evidence="7">
    <location>
        <begin position="763"/>
        <end position="773"/>
    </location>
</feature>
<feature type="signal peptide" evidence="9">
    <location>
        <begin position="1"/>
        <end position="32"/>
    </location>
</feature>
<dbReference type="PROSITE" id="PS50026">
    <property type="entry name" value="EGF_3"/>
    <property type="match status" value="7"/>
</dbReference>
<dbReference type="AlphaFoldDB" id="A0A9N8KPI8"/>
<feature type="domain" description="EGF-like" evidence="10">
    <location>
        <begin position="320"/>
        <end position="359"/>
    </location>
</feature>
<dbReference type="PROSITE" id="PS01186">
    <property type="entry name" value="EGF_2"/>
    <property type="match status" value="7"/>
</dbReference>
<evidence type="ECO:0000256" key="9">
    <source>
        <dbReference type="SAM" id="SignalP"/>
    </source>
</evidence>
<keyword evidence="8" id="KW-0812">Transmembrane</keyword>
<reference evidence="11" key="1">
    <citation type="submission" date="2021-12" db="EMBL/GenBank/DDBJ databases">
        <authorList>
            <person name="King R."/>
        </authorList>
    </citation>
    <scope>NUCLEOTIDE SEQUENCE</scope>
</reference>
<accession>A0A9N8KPI8</accession>
<keyword evidence="5" id="KW-0325">Glycoprotein</keyword>
<dbReference type="Gene3D" id="2.10.25.10">
    <property type="entry name" value="Laminin"/>
    <property type="match status" value="6"/>
</dbReference>
<evidence type="ECO:0000256" key="6">
    <source>
        <dbReference type="PROSITE-ProRule" id="PRU00076"/>
    </source>
</evidence>
<dbReference type="FunFam" id="2.10.25.10:FF:000472">
    <property type="entry name" value="Uncharacterized protein, isoform A"/>
    <property type="match status" value="1"/>
</dbReference>
<feature type="domain" description="EGF-like" evidence="10">
    <location>
        <begin position="526"/>
        <end position="561"/>
    </location>
</feature>
<feature type="disulfide bond" evidence="6">
    <location>
        <begin position="391"/>
        <end position="400"/>
    </location>
</feature>
<dbReference type="InterPro" id="IPR018097">
    <property type="entry name" value="EGF_Ca-bd_CS"/>
</dbReference>
<dbReference type="Pfam" id="PF00008">
    <property type="entry name" value="EGF"/>
    <property type="match status" value="5"/>
</dbReference>
<feature type="disulfide bond" evidence="6">
    <location>
        <begin position="476"/>
        <end position="485"/>
    </location>
</feature>
<keyword evidence="12" id="KW-1185">Reference proteome</keyword>
<feature type="domain" description="EGF-like" evidence="10">
    <location>
        <begin position="488"/>
        <end position="524"/>
    </location>
</feature>
<comment type="caution">
    <text evidence="6">Lacks conserved residue(s) required for the propagation of feature annotation.</text>
</comment>
<dbReference type="EMBL" id="LR824005">
    <property type="protein sequence ID" value="CAD0194789.1"/>
    <property type="molecule type" value="Genomic_DNA"/>
</dbReference>
<gene>
    <name evidence="11" type="ORF">CINC_LOCUS5640</name>
</gene>
<feature type="domain" description="EGF-like" evidence="10">
    <location>
        <begin position="564"/>
        <end position="599"/>
    </location>
</feature>
<dbReference type="SMART" id="SM00181">
    <property type="entry name" value="EGF"/>
    <property type="match status" value="7"/>
</dbReference>
<feature type="transmembrane region" description="Helical" evidence="8">
    <location>
        <begin position="647"/>
        <end position="670"/>
    </location>
</feature>
<dbReference type="InterPro" id="IPR051022">
    <property type="entry name" value="Notch_Cell-Fate_Det"/>
</dbReference>
<evidence type="ECO:0000256" key="1">
    <source>
        <dbReference type="ARBA" id="ARBA00022536"/>
    </source>
</evidence>
<dbReference type="GO" id="GO:0005509">
    <property type="term" value="F:calcium ion binding"/>
    <property type="evidence" value="ECO:0007669"/>
    <property type="project" value="InterPro"/>
</dbReference>
<proteinExistence type="predicted"/>
<dbReference type="InterPro" id="IPR001881">
    <property type="entry name" value="EGF-like_Ca-bd_dom"/>
</dbReference>
<dbReference type="OrthoDB" id="283575at2759"/>
<feature type="disulfide bond" evidence="6">
    <location>
        <begin position="589"/>
        <end position="598"/>
    </location>
</feature>
<dbReference type="SUPFAM" id="SSF57196">
    <property type="entry name" value="EGF/Laminin"/>
    <property type="match status" value="4"/>
</dbReference>
<feature type="domain" description="EGF-like" evidence="10">
    <location>
        <begin position="445"/>
        <end position="486"/>
    </location>
</feature>
<dbReference type="Proteomes" id="UP001154114">
    <property type="component" value="Chromosome 2"/>
</dbReference>
<dbReference type="PRINTS" id="PR00010">
    <property type="entry name" value="EGFBLOOD"/>
</dbReference>
<feature type="disulfide bond" evidence="6">
    <location>
        <begin position="449"/>
        <end position="459"/>
    </location>
</feature>
<feature type="disulfide bond" evidence="6">
    <location>
        <begin position="349"/>
        <end position="358"/>
    </location>
</feature>
<keyword evidence="4 6" id="KW-1015">Disulfide bond</keyword>
<dbReference type="FunFam" id="2.10.25.10:FF:000404">
    <property type="entry name" value="Weary, isoform B"/>
    <property type="match status" value="1"/>
</dbReference>
<dbReference type="CDD" id="cd00054">
    <property type="entry name" value="EGF_CA"/>
    <property type="match status" value="5"/>
</dbReference>
<feature type="disulfide bond" evidence="6">
    <location>
        <begin position="551"/>
        <end position="560"/>
    </location>
</feature>
<feature type="region of interest" description="Disordered" evidence="7">
    <location>
        <begin position="751"/>
        <end position="774"/>
    </location>
</feature>
<dbReference type="InterPro" id="IPR000742">
    <property type="entry name" value="EGF"/>
</dbReference>
<evidence type="ECO:0000259" key="10">
    <source>
        <dbReference type="PROSITE" id="PS50026"/>
    </source>
</evidence>
<evidence type="ECO:0000256" key="4">
    <source>
        <dbReference type="ARBA" id="ARBA00023157"/>
    </source>
</evidence>
<sequence length="796" mass="85456">MTQSTMHVQKMSSLSLFMAVVLILSLAGACYCELALSSKEEIKTVSSTQASPTSLLKKLNAKPSETAVVSTTTTSTTKKGFKTTKAYAVTESPATARHSTIKVYTSTKGLVKSARRQKLNTSSSALAAAHSPARLQERLGAIDCDLAVLPRESRLWRGNETHELNLPVTMAEECAGSGGGGSGGAPGAEDECPPVIVSWEGSADIQSGDILIVRIADSLLLDTFGQLELKNTTPEANVSHVDGDRAHRTALQPAVYQVTRQGHEHCDVSDGMLLDITPLDEHGAKLFTLYDKDLTEGVNLLIVVSENWKSQCVRLKVTVKSDNCGESQDCSGKGVCYTNVSMEGYECQCCPGFVGPHCEERDACNPSPCLNNGICVDLTQPLNGATYRCLCPYGFTGRKCERDPCYSSPCMNGGSCMSMAMNGSTTFHCACADGWTGAHCELSITGGACASNPCVKGICIEQTDNDAEGQDYRCFCQPGYTGERCELEYNECESSPCANGGTCTDRVGGFACSCGRGYTGNTCQLKVDLCSPNPCSGRLCVDHGNTYSCECPQGFVGEECHIPARSVCDNNPCAHGGTCWSGIDFYCSCRPGYTGKLCEEDFILESVVGSDAGMDDVPRRREEGLGGGSVREVRMPLGLYHDRLHNVYIAAGTLGAAITIVGVVKSFVVTGCHGHVMRRKENHVVKKVLNMNVHGYRGRGRWMDCVKDDMAAKGVASEMTSDRNVTACHCRVNKTYSRLLSRLQRAAAPGPAHHWLHDKRAPHPPAAPAPHPPALDTADMYYTLDFSDSQSSPLIQ</sequence>
<dbReference type="SMART" id="SM00179">
    <property type="entry name" value="EGF_CA"/>
    <property type="match status" value="5"/>
</dbReference>
<feature type="disulfide bond" evidence="6">
    <location>
        <begin position="514"/>
        <end position="523"/>
    </location>
</feature>
<feature type="disulfide bond" evidence="6">
    <location>
        <begin position="431"/>
        <end position="440"/>
    </location>
</feature>
<dbReference type="PROSITE" id="PS01187">
    <property type="entry name" value="EGF_CA"/>
    <property type="match status" value="1"/>
</dbReference>
<evidence type="ECO:0000256" key="5">
    <source>
        <dbReference type="ARBA" id="ARBA00023180"/>
    </source>
</evidence>
<feature type="disulfide bond" evidence="6">
    <location>
        <begin position="530"/>
        <end position="540"/>
    </location>
</feature>
<dbReference type="PROSITE" id="PS00010">
    <property type="entry name" value="ASX_HYDROXYL"/>
    <property type="match status" value="2"/>
</dbReference>
<feature type="domain" description="EGF-like" evidence="10">
    <location>
        <begin position="360"/>
        <end position="401"/>
    </location>
</feature>
<evidence type="ECO:0000313" key="11">
    <source>
        <dbReference type="EMBL" id="CAD0194789.1"/>
    </source>
</evidence>
<evidence type="ECO:0000256" key="2">
    <source>
        <dbReference type="ARBA" id="ARBA00022729"/>
    </source>
</evidence>
<dbReference type="SUPFAM" id="SSF57184">
    <property type="entry name" value="Growth factor receptor domain"/>
    <property type="match status" value="1"/>
</dbReference>
<feature type="domain" description="EGF-like" evidence="10">
    <location>
        <begin position="402"/>
        <end position="441"/>
    </location>
</feature>
<feature type="chain" id="PRO_5040203255" description="EGF-like domain-containing protein" evidence="9">
    <location>
        <begin position="33"/>
        <end position="796"/>
    </location>
</feature>
<protein>
    <recommendedName>
        <fullName evidence="10">EGF-like domain-containing protein</fullName>
    </recommendedName>
</protein>
<keyword evidence="8" id="KW-0472">Membrane</keyword>
<evidence type="ECO:0000256" key="7">
    <source>
        <dbReference type="SAM" id="MobiDB-lite"/>
    </source>
</evidence>
<evidence type="ECO:0000256" key="8">
    <source>
        <dbReference type="SAM" id="Phobius"/>
    </source>
</evidence>